<keyword evidence="1" id="KW-0540">Nuclease</keyword>
<proteinExistence type="predicted"/>
<dbReference type="GO" id="GO:0004521">
    <property type="term" value="F:RNA endonuclease activity"/>
    <property type="evidence" value="ECO:0007669"/>
    <property type="project" value="InterPro"/>
</dbReference>
<gene>
    <name evidence="5" type="ORF">BP5553_09409</name>
</gene>
<evidence type="ECO:0000256" key="3">
    <source>
        <dbReference type="SAM" id="MobiDB-lite"/>
    </source>
</evidence>
<dbReference type="InterPro" id="IPR016191">
    <property type="entry name" value="Ribonuclease/ribotoxin"/>
</dbReference>
<feature type="compositionally biased region" description="Low complexity" evidence="3">
    <location>
        <begin position="164"/>
        <end position="257"/>
    </location>
</feature>
<organism evidence="5 6">
    <name type="scientific">Venustampulla echinocandica</name>
    <dbReference type="NCBI Taxonomy" id="2656787"/>
    <lineage>
        <taxon>Eukaryota</taxon>
        <taxon>Fungi</taxon>
        <taxon>Dikarya</taxon>
        <taxon>Ascomycota</taxon>
        <taxon>Pezizomycotina</taxon>
        <taxon>Leotiomycetes</taxon>
        <taxon>Helotiales</taxon>
        <taxon>Pleuroascaceae</taxon>
        <taxon>Venustampulla</taxon>
    </lineage>
</organism>
<comment type="caution">
    <text evidence="5">The sequence shown here is derived from an EMBL/GenBank/DDBJ whole genome shotgun (WGS) entry which is preliminary data.</text>
</comment>
<dbReference type="AlphaFoldDB" id="A0A370TCM0"/>
<evidence type="ECO:0000313" key="5">
    <source>
        <dbReference type="EMBL" id="RDL32007.1"/>
    </source>
</evidence>
<feature type="compositionally biased region" description="Polar residues" evidence="3">
    <location>
        <begin position="297"/>
        <end position="329"/>
    </location>
</feature>
<evidence type="ECO:0000256" key="2">
    <source>
        <dbReference type="ARBA" id="ARBA00022801"/>
    </source>
</evidence>
<sequence length="643" mass="66344">MFTTFSTIAVFLALSSLGAAQGNPGGQYCAMSQIPQCATPQKALCAEAYNQFSANTIYSGHTVKISNETVNSCIASYECIHDSNYGSGVSGQVLLAAFQKVASGCVSCGLRYLDDNPELVGSLYESYCYVVLKIQPVLAIAPSPSPSSASPTTTRPLIIFPVPTNTRTSISSSTTTSNPSKSTTSNLPKPTTLIPSSTTTSISSSTTTSNPSKSSTSNLPKPTTLIPSSTTTSNPSDTTTSNTSNTATSNPSRSATSDLPKTTTSDLLKTATSIPSNTATSNPLKSATSNLSKTVETLNPTNTQTSNPTKTQVSNPTNTAAKSSPIDNASSSSTTTTAIILPSITGTIPTQAISSASSNVINASTAVADYAQDPTNTALAQAAHTAIQSAIDSANAAKEESNDPSLIALIVAVIAPLTEASLAIAATAEAAVAVTSALAAASAATEIVNEATSPETVVEPCSDVTPSDLSKRWMRYGRRTELQRRQPPQACIAGGPPQYTGPVSPPTNPGEINAQLNCGGQIYQKQQILDSLEQAVKYLSSGINSAFTPPVSLNTAGKQSYPHVFRNGDPPPNVIATTPSCGSPVWEFPILTLGLFQAGKGNGKAAQADRVILSFDPITGSSQYCGLMTHTNSGTRGFFVDCV</sequence>
<dbReference type="EMBL" id="NPIC01000011">
    <property type="protein sequence ID" value="RDL32007.1"/>
    <property type="molecule type" value="Genomic_DNA"/>
</dbReference>
<dbReference type="RefSeq" id="XP_031865939.1">
    <property type="nucleotide sequence ID" value="XM_032018032.1"/>
</dbReference>
<dbReference type="Gene3D" id="3.10.450.30">
    <property type="entry name" value="Microbial ribonucleases"/>
    <property type="match status" value="1"/>
</dbReference>
<dbReference type="Proteomes" id="UP000254866">
    <property type="component" value="Unassembled WGS sequence"/>
</dbReference>
<dbReference type="SUPFAM" id="SSF53933">
    <property type="entry name" value="Microbial ribonucleases"/>
    <property type="match status" value="1"/>
</dbReference>
<protein>
    <submittedName>
        <fullName evidence="5">Uncharacterized protein</fullName>
    </submittedName>
</protein>
<accession>A0A370TCM0</accession>
<dbReference type="GO" id="GO:0016787">
    <property type="term" value="F:hydrolase activity"/>
    <property type="evidence" value="ECO:0007669"/>
    <property type="project" value="UniProtKB-KW"/>
</dbReference>
<feature type="region of interest" description="Disordered" evidence="3">
    <location>
        <begin position="143"/>
        <end position="262"/>
    </location>
</feature>
<feature type="signal peptide" evidence="4">
    <location>
        <begin position="1"/>
        <end position="20"/>
    </location>
</feature>
<dbReference type="GO" id="GO:0003723">
    <property type="term" value="F:RNA binding"/>
    <property type="evidence" value="ECO:0007669"/>
    <property type="project" value="InterPro"/>
</dbReference>
<feature type="compositionally biased region" description="Low complexity" evidence="3">
    <location>
        <begin position="143"/>
        <end position="156"/>
    </location>
</feature>
<evidence type="ECO:0000256" key="4">
    <source>
        <dbReference type="SAM" id="SignalP"/>
    </source>
</evidence>
<dbReference type="GeneID" id="43602258"/>
<evidence type="ECO:0000256" key="1">
    <source>
        <dbReference type="ARBA" id="ARBA00022722"/>
    </source>
</evidence>
<evidence type="ECO:0000313" key="6">
    <source>
        <dbReference type="Proteomes" id="UP000254866"/>
    </source>
</evidence>
<keyword evidence="2" id="KW-0378">Hydrolase</keyword>
<feature type="chain" id="PRO_5016870097" evidence="4">
    <location>
        <begin position="21"/>
        <end position="643"/>
    </location>
</feature>
<keyword evidence="6" id="KW-1185">Reference proteome</keyword>
<dbReference type="STRING" id="2656787.A0A370TCM0"/>
<keyword evidence="4" id="KW-0732">Signal</keyword>
<dbReference type="InterPro" id="IPR000026">
    <property type="entry name" value="N1-like"/>
</dbReference>
<name>A0A370TCM0_9HELO</name>
<feature type="region of interest" description="Disordered" evidence="3">
    <location>
        <begin position="297"/>
        <end position="332"/>
    </location>
</feature>
<reference evidence="5 6" key="1">
    <citation type="journal article" date="2018" name="IMA Fungus">
        <title>IMA Genome-F 9: Draft genome sequence of Annulohypoxylon stygium, Aspergillus mulundensis, Berkeleyomyces basicola (syn. Thielaviopsis basicola), Ceratocystis smalleyi, two Cercospora beticola strains, Coleophoma cylindrospora, Fusarium fracticaudum, Phialophora cf. hyalina, and Morchella septimelata.</title>
        <authorList>
            <person name="Wingfield B.D."/>
            <person name="Bills G.F."/>
            <person name="Dong Y."/>
            <person name="Huang W."/>
            <person name="Nel W.J."/>
            <person name="Swalarsk-Parry B.S."/>
            <person name="Vaghefi N."/>
            <person name="Wilken P.M."/>
            <person name="An Z."/>
            <person name="de Beer Z.W."/>
            <person name="De Vos L."/>
            <person name="Chen L."/>
            <person name="Duong T.A."/>
            <person name="Gao Y."/>
            <person name="Hammerbacher A."/>
            <person name="Kikkert J.R."/>
            <person name="Li Y."/>
            <person name="Li H."/>
            <person name="Li K."/>
            <person name="Li Q."/>
            <person name="Liu X."/>
            <person name="Ma X."/>
            <person name="Naidoo K."/>
            <person name="Pethybridge S.J."/>
            <person name="Sun J."/>
            <person name="Steenkamp E.T."/>
            <person name="van der Nest M.A."/>
            <person name="van Wyk S."/>
            <person name="Wingfield M.J."/>
            <person name="Xiong C."/>
            <person name="Yue Q."/>
            <person name="Zhang X."/>
        </authorList>
    </citation>
    <scope>NUCLEOTIDE SEQUENCE [LARGE SCALE GENOMIC DNA]</scope>
    <source>
        <strain evidence="5 6">BP 5553</strain>
    </source>
</reference>
<dbReference type="Pfam" id="PF00545">
    <property type="entry name" value="Ribonuclease"/>
    <property type="match status" value="1"/>
</dbReference>